<keyword evidence="4" id="KW-0274">FAD</keyword>
<dbReference type="InterPro" id="IPR036774">
    <property type="entry name" value="ERV/ALR_sulphydryl_oxid_sf"/>
</dbReference>
<evidence type="ECO:0000256" key="2">
    <source>
        <dbReference type="ARBA" id="ARBA00012512"/>
    </source>
</evidence>
<keyword evidence="5" id="KW-0560">Oxidoreductase</keyword>
<evidence type="ECO:0000313" key="8">
    <source>
        <dbReference type="EMBL" id="QHT23823.1"/>
    </source>
</evidence>
<feature type="domain" description="ERV/ALR sulfhydryl oxidase" evidence="7">
    <location>
        <begin position="22"/>
        <end position="129"/>
    </location>
</feature>
<comment type="cofactor">
    <cofactor evidence="1">
        <name>FAD</name>
        <dbReference type="ChEBI" id="CHEBI:57692"/>
    </cofactor>
</comment>
<sequence length="199" mass="23815">MTTRKNRSRKKTRRVFNKSEYNANDGMVSSVWGPPFWHYLHTMSFNYPVEPTPEDKKHYRDFILNLKYVLPCRFCRQNIRTNFKHLPLTMDKMKNRETFSKYVYDLHELINKMLKKESGLSYADVRERYENFRSRCTDEKPKLYKLADLSKTKKRSGKKEKGCTTPLYGKKSKCIVSIVPQEEQGESFQIDEKCIKTRE</sequence>
<dbReference type="InterPro" id="IPR017905">
    <property type="entry name" value="ERV/ALR_sulphydryl_oxidase"/>
</dbReference>
<protein>
    <recommendedName>
        <fullName evidence="2">thiol oxidase</fullName>
        <ecNumber evidence="2">1.8.3.2</ecNumber>
    </recommendedName>
</protein>
<keyword evidence="3" id="KW-0285">Flavoprotein</keyword>
<dbReference type="InterPro" id="IPR039799">
    <property type="entry name" value="ALR/ERV"/>
</dbReference>
<organism evidence="8">
    <name type="scientific">viral metagenome</name>
    <dbReference type="NCBI Taxonomy" id="1070528"/>
    <lineage>
        <taxon>unclassified sequences</taxon>
        <taxon>metagenomes</taxon>
        <taxon>organismal metagenomes</taxon>
    </lineage>
</organism>
<evidence type="ECO:0000256" key="4">
    <source>
        <dbReference type="ARBA" id="ARBA00022827"/>
    </source>
</evidence>
<dbReference type="SUPFAM" id="SSF69000">
    <property type="entry name" value="FAD-dependent thiol oxidase"/>
    <property type="match status" value="1"/>
</dbReference>
<keyword evidence="6" id="KW-1015">Disulfide bond</keyword>
<dbReference type="Pfam" id="PF04777">
    <property type="entry name" value="Evr1_Alr"/>
    <property type="match status" value="1"/>
</dbReference>
<dbReference type="EC" id="1.8.3.2" evidence="2"/>
<dbReference type="PROSITE" id="PS51324">
    <property type="entry name" value="ERV_ALR"/>
    <property type="match status" value="1"/>
</dbReference>
<accession>A0A6C0E5U2</accession>
<evidence type="ECO:0000256" key="5">
    <source>
        <dbReference type="ARBA" id="ARBA00023002"/>
    </source>
</evidence>
<dbReference type="PANTHER" id="PTHR12645">
    <property type="entry name" value="ALR/ERV"/>
    <property type="match status" value="1"/>
</dbReference>
<evidence type="ECO:0000259" key="7">
    <source>
        <dbReference type="PROSITE" id="PS51324"/>
    </source>
</evidence>
<name>A0A6C0E5U2_9ZZZZ</name>
<dbReference type="PANTHER" id="PTHR12645:SF0">
    <property type="entry name" value="FAD-LINKED SULFHYDRYL OXIDASE ALR"/>
    <property type="match status" value="1"/>
</dbReference>
<evidence type="ECO:0000256" key="6">
    <source>
        <dbReference type="ARBA" id="ARBA00023157"/>
    </source>
</evidence>
<dbReference type="GO" id="GO:0016971">
    <property type="term" value="F:flavin-dependent sulfhydryl oxidase activity"/>
    <property type="evidence" value="ECO:0007669"/>
    <property type="project" value="InterPro"/>
</dbReference>
<dbReference type="GO" id="GO:0050660">
    <property type="term" value="F:flavin adenine dinucleotide binding"/>
    <property type="evidence" value="ECO:0007669"/>
    <property type="project" value="TreeGrafter"/>
</dbReference>
<dbReference type="AlphaFoldDB" id="A0A6C0E5U2"/>
<dbReference type="Gene3D" id="1.20.120.310">
    <property type="entry name" value="ERV/ALR sulfhydryl oxidase domain"/>
    <property type="match status" value="1"/>
</dbReference>
<reference evidence="8" key="1">
    <citation type="journal article" date="2020" name="Nature">
        <title>Giant virus diversity and host interactions through global metagenomics.</title>
        <authorList>
            <person name="Schulz F."/>
            <person name="Roux S."/>
            <person name="Paez-Espino D."/>
            <person name="Jungbluth S."/>
            <person name="Walsh D.A."/>
            <person name="Denef V.J."/>
            <person name="McMahon K.D."/>
            <person name="Konstantinidis K.T."/>
            <person name="Eloe-Fadrosh E.A."/>
            <person name="Kyrpides N.C."/>
            <person name="Woyke T."/>
        </authorList>
    </citation>
    <scope>NUCLEOTIDE SEQUENCE</scope>
    <source>
        <strain evidence="8">GVMAG-M-3300023179-132</strain>
    </source>
</reference>
<dbReference type="GO" id="GO:0005739">
    <property type="term" value="C:mitochondrion"/>
    <property type="evidence" value="ECO:0007669"/>
    <property type="project" value="TreeGrafter"/>
</dbReference>
<dbReference type="EMBL" id="MN739735">
    <property type="protein sequence ID" value="QHT23823.1"/>
    <property type="molecule type" value="Genomic_DNA"/>
</dbReference>
<proteinExistence type="predicted"/>
<evidence type="ECO:0000256" key="3">
    <source>
        <dbReference type="ARBA" id="ARBA00022630"/>
    </source>
</evidence>
<evidence type="ECO:0000256" key="1">
    <source>
        <dbReference type="ARBA" id="ARBA00001974"/>
    </source>
</evidence>